<protein>
    <submittedName>
        <fullName evidence="6">Uncharacterized protein</fullName>
    </submittedName>
</protein>
<accession>A0AAV6I9K3</accession>
<evidence type="ECO:0000313" key="7">
    <source>
        <dbReference type="Proteomes" id="UP000823749"/>
    </source>
</evidence>
<dbReference type="InterPro" id="IPR009447">
    <property type="entry name" value="PIGW/GWT1"/>
</dbReference>
<evidence type="ECO:0000313" key="6">
    <source>
        <dbReference type="EMBL" id="KAG5524177.1"/>
    </source>
</evidence>
<dbReference type="AlphaFoldDB" id="A0AAV6I9K3"/>
<feature type="transmembrane region" description="Helical" evidence="5">
    <location>
        <begin position="120"/>
        <end position="140"/>
    </location>
</feature>
<comment type="subcellular location">
    <subcellularLocation>
        <location evidence="1">Membrane</location>
        <topology evidence="1">Multi-pass membrane protein</topology>
    </subcellularLocation>
</comment>
<evidence type="ECO:0000256" key="3">
    <source>
        <dbReference type="ARBA" id="ARBA00022989"/>
    </source>
</evidence>
<keyword evidence="4 5" id="KW-0472">Membrane</keyword>
<dbReference type="PANTHER" id="PTHR20661">
    <property type="entry name" value="PHOSPHATIDYLINOSITOL-GLYCAN BIOSYNTHESIS CLASS W PROTEIN"/>
    <property type="match status" value="1"/>
</dbReference>
<name>A0AAV6I9K3_9ERIC</name>
<proteinExistence type="predicted"/>
<dbReference type="GO" id="GO:0016020">
    <property type="term" value="C:membrane"/>
    <property type="evidence" value="ECO:0007669"/>
    <property type="project" value="UniProtKB-SubCell"/>
</dbReference>
<dbReference type="GO" id="GO:0006506">
    <property type="term" value="P:GPI anchor biosynthetic process"/>
    <property type="evidence" value="ECO:0007669"/>
    <property type="project" value="InterPro"/>
</dbReference>
<keyword evidence="2 5" id="KW-0812">Transmembrane</keyword>
<keyword evidence="7" id="KW-1185">Reference proteome</keyword>
<evidence type="ECO:0000256" key="2">
    <source>
        <dbReference type="ARBA" id="ARBA00022692"/>
    </source>
</evidence>
<reference evidence="6" key="1">
    <citation type="submission" date="2020-08" db="EMBL/GenBank/DDBJ databases">
        <title>Plant Genome Project.</title>
        <authorList>
            <person name="Zhang R.-G."/>
        </authorList>
    </citation>
    <scope>NUCLEOTIDE SEQUENCE</scope>
    <source>
        <strain evidence="6">WSP0</strain>
        <tissue evidence="6">Leaf</tissue>
    </source>
</reference>
<dbReference type="Proteomes" id="UP000823749">
    <property type="component" value="Chromosome 11"/>
</dbReference>
<feature type="transmembrane region" description="Helical" evidence="5">
    <location>
        <begin position="77"/>
        <end position="100"/>
    </location>
</feature>
<feature type="transmembrane region" description="Helical" evidence="5">
    <location>
        <begin position="20"/>
        <end position="43"/>
    </location>
</feature>
<dbReference type="Pfam" id="PF06423">
    <property type="entry name" value="GWT1"/>
    <property type="match status" value="1"/>
</dbReference>
<dbReference type="EMBL" id="JACTNZ010000011">
    <property type="protein sequence ID" value="KAG5524177.1"/>
    <property type="molecule type" value="Genomic_DNA"/>
</dbReference>
<evidence type="ECO:0000256" key="5">
    <source>
        <dbReference type="SAM" id="Phobius"/>
    </source>
</evidence>
<dbReference type="GO" id="GO:0005783">
    <property type="term" value="C:endoplasmic reticulum"/>
    <property type="evidence" value="ECO:0007669"/>
    <property type="project" value="TreeGrafter"/>
</dbReference>
<comment type="caution">
    <text evidence="6">The sequence shown here is derived from an EMBL/GenBank/DDBJ whole genome shotgun (WGS) entry which is preliminary data.</text>
</comment>
<dbReference type="GO" id="GO:0032216">
    <property type="term" value="F:glucosaminyl-phosphatidylinositol O-acyltransferase activity"/>
    <property type="evidence" value="ECO:0007669"/>
    <property type="project" value="TreeGrafter"/>
</dbReference>
<evidence type="ECO:0000256" key="4">
    <source>
        <dbReference type="ARBA" id="ARBA00023136"/>
    </source>
</evidence>
<dbReference type="GO" id="GO:0072659">
    <property type="term" value="P:protein localization to plasma membrane"/>
    <property type="evidence" value="ECO:0007669"/>
    <property type="project" value="TreeGrafter"/>
</dbReference>
<evidence type="ECO:0000256" key="1">
    <source>
        <dbReference type="ARBA" id="ARBA00004141"/>
    </source>
</evidence>
<keyword evidence="3 5" id="KW-1133">Transmembrane helix</keyword>
<gene>
    <name evidence="6" type="ORF">RHGRI_030993</name>
</gene>
<organism evidence="6 7">
    <name type="scientific">Rhododendron griersonianum</name>
    <dbReference type="NCBI Taxonomy" id="479676"/>
    <lineage>
        <taxon>Eukaryota</taxon>
        <taxon>Viridiplantae</taxon>
        <taxon>Streptophyta</taxon>
        <taxon>Embryophyta</taxon>
        <taxon>Tracheophyta</taxon>
        <taxon>Spermatophyta</taxon>
        <taxon>Magnoliopsida</taxon>
        <taxon>eudicotyledons</taxon>
        <taxon>Gunneridae</taxon>
        <taxon>Pentapetalae</taxon>
        <taxon>asterids</taxon>
        <taxon>Ericales</taxon>
        <taxon>Ericaceae</taxon>
        <taxon>Ericoideae</taxon>
        <taxon>Rhodoreae</taxon>
        <taxon>Rhododendron</taxon>
    </lineage>
</organism>
<dbReference type="PANTHER" id="PTHR20661:SF0">
    <property type="entry name" value="PHOSPHATIDYLINOSITOL-GLYCAN BIOSYNTHESIS CLASS W PROTEIN"/>
    <property type="match status" value="1"/>
</dbReference>
<sequence length="229" mass="25639">MDTPVNSFNPNKHLKEQFVSNLTGSSMLEIIALATAVPVLILLRRCFCSNGMRDGNATKISSKKNDDVIVGLRSLRAYMAATLIDFLLIILPLLLFFTVTKRCGAFIYLEDGVDSLRTNISSYRVSIMVVTCLCILAVDFRIFPRRYAKTDTYGTSLEYQQKSPEVGDRSPSRRRVAAVVCGVSVVAAFKERKPSQWVFNENPSRWVFTGNSSRWVAAALQQELPSRRG</sequence>